<dbReference type="EMBL" id="JAODUO010001247">
    <property type="protein sequence ID" value="KAK2168062.1"/>
    <property type="molecule type" value="Genomic_DNA"/>
</dbReference>
<dbReference type="AlphaFoldDB" id="A0AAD9KBG6"/>
<protein>
    <submittedName>
        <fullName evidence="2">Uncharacterized protein</fullName>
    </submittedName>
</protein>
<organism evidence="2 3">
    <name type="scientific">Ridgeia piscesae</name>
    <name type="common">Tubeworm</name>
    <dbReference type="NCBI Taxonomy" id="27915"/>
    <lineage>
        <taxon>Eukaryota</taxon>
        <taxon>Metazoa</taxon>
        <taxon>Spiralia</taxon>
        <taxon>Lophotrochozoa</taxon>
        <taxon>Annelida</taxon>
        <taxon>Polychaeta</taxon>
        <taxon>Sedentaria</taxon>
        <taxon>Canalipalpata</taxon>
        <taxon>Sabellida</taxon>
        <taxon>Siboglinidae</taxon>
        <taxon>Ridgeia</taxon>
    </lineage>
</organism>
<evidence type="ECO:0000313" key="3">
    <source>
        <dbReference type="Proteomes" id="UP001209878"/>
    </source>
</evidence>
<sequence>MAQITAALAKLKTIWNYSNIALSSKIRLVRSLVMSIFLQACESWTLTADREKDTGHGDEMHQKAPRHHPPTETTALTKRCETELGKPLGPTKTS</sequence>
<name>A0AAD9KBG6_RIDPI</name>
<dbReference type="Proteomes" id="UP001209878">
    <property type="component" value="Unassembled WGS sequence"/>
</dbReference>
<comment type="caution">
    <text evidence="2">The sequence shown here is derived from an EMBL/GenBank/DDBJ whole genome shotgun (WGS) entry which is preliminary data.</text>
</comment>
<evidence type="ECO:0000256" key="1">
    <source>
        <dbReference type="SAM" id="MobiDB-lite"/>
    </source>
</evidence>
<evidence type="ECO:0000313" key="2">
    <source>
        <dbReference type="EMBL" id="KAK2168062.1"/>
    </source>
</evidence>
<gene>
    <name evidence="2" type="ORF">NP493_1247g00020</name>
</gene>
<proteinExistence type="predicted"/>
<reference evidence="2" key="1">
    <citation type="journal article" date="2023" name="Mol. Biol. Evol.">
        <title>Third-Generation Sequencing Reveals the Adaptive Role of the Epigenome in Three Deep-Sea Polychaetes.</title>
        <authorList>
            <person name="Perez M."/>
            <person name="Aroh O."/>
            <person name="Sun Y."/>
            <person name="Lan Y."/>
            <person name="Juniper S.K."/>
            <person name="Young C.R."/>
            <person name="Angers B."/>
            <person name="Qian P.Y."/>
        </authorList>
    </citation>
    <scope>NUCLEOTIDE SEQUENCE</scope>
    <source>
        <strain evidence="2">R07B-5</strain>
    </source>
</reference>
<keyword evidence="3" id="KW-1185">Reference proteome</keyword>
<accession>A0AAD9KBG6</accession>
<feature type="compositionally biased region" description="Basic and acidic residues" evidence="1">
    <location>
        <begin position="51"/>
        <end position="62"/>
    </location>
</feature>
<feature type="region of interest" description="Disordered" evidence="1">
    <location>
        <begin position="51"/>
        <end position="94"/>
    </location>
</feature>